<protein>
    <submittedName>
        <fullName evidence="2">Uncharacterized protein</fullName>
    </submittedName>
</protein>
<evidence type="ECO:0000313" key="3">
    <source>
        <dbReference type="Proteomes" id="UP001164286"/>
    </source>
</evidence>
<organism evidence="2 3">
    <name type="scientific">Dioszegia hungarica</name>
    <dbReference type="NCBI Taxonomy" id="4972"/>
    <lineage>
        <taxon>Eukaryota</taxon>
        <taxon>Fungi</taxon>
        <taxon>Dikarya</taxon>
        <taxon>Basidiomycota</taxon>
        <taxon>Agaricomycotina</taxon>
        <taxon>Tremellomycetes</taxon>
        <taxon>Tremellales</taxon>
        <taxon>Bulleribasidiaceae</taxon>
        <taxon>Dioszegia</taxon>
    </lineage>
</organism>
<proteinExistence type="predicted"/>
<reference evidence="2" key="1">
    <citation type="journal article" date="2022" name="G3 (Bethesda)">
        <title>High quality genome of the basidiomycete yeast Dioszegia hungarica PDD-24b-2 isolated from cloud water.</title>
        <authorList>
            <person name="Jarrige D."/>
            <person name="Haridas S."/>
            <person name="Bleykasten-Grosshans C."/>
            <person name="Joly M."/>
            <person name="Nadalig T."/>
            <person name="Sancelme M."/>
            <person name="Vuilleumier S."/>
            <person name="Grigoriev I.V."/>
            <person name="Amato P."/>
            <person name="Bringel F."/>
        </authorList>
    </citation>
    <scope>NUCLEOTIDE SEQUENCE</scope>
    <source>
        <strain evidence="2">PDD-24b-2</strain>
    </source>
</reference>
<evidence type="ECO:0000313" key="2">
    <source>
        <dbReference type="EMBL" id="KAI9639139.1"/>
    </source>
</evidence>
<dbReference type="RefSeq" id="XP_052948916.1">
    <property type="nucleotide sequence ID" value="XM_053090586.1"/>
</dbReference>
<comment type="caution">
    <text evidence="2">The sequence shown here is derived from an EMBL/GenBank/DDBJ whole genome shotgun (WGS) entry which is preliminary data.</text>
</comment>
<dbReference type="EMBL" id="JAKWFO010000001">
    <property type="protein sequence ID" value="KAI9639139.1"/>
    <property type="molecule type" value="Genomic_DNA"/>
</dbReference>
<feature type="compositionally biased region" description="Basic residues" evidence="1">
    <location>
        <begin position="255"/>
        <end position="265"/>
    </location>
</feature>
<feature type="region of interest" description="Disordered" evidence="1">
    <location>
        <begin position="247"/>
        <end position="267"/>
    </location>
</feature>
<dbReference type="AlphaFoldDB" id="A0AA38HGI9"/>
<dbReference type="Proteomes" id="UP001164286">
    <property type="component" value="Unassembled WGS sequence"/>
</dbReference>
<gene>
    <name evidence="2" type="ORF">MKK02DRAFT_39422</name>
</gene>
<name>A0AA38HGI9_9TREE</name>
<keyword evidence="3" id="KW-1185">Reference proteome</keyword>
<sequence>MDNLPPVACGEVTWNSDFIDCLKSLYTAPNDIADWLPTLKISGFPTVTEQDVDDALQNNTDLTDMQVKSLEDWRKAPGVNQDRYFAALSTRDDESLSAFSEAMWQKDKVRVHHKVLRRHMDFWYMAEASPGGLQDTEQDAMEEDSEEYEYRDDIDMEDDAEEPGDTVQDAMEADIREPDDIVQDAMEEDTEALESEIAQMNRLTTWLKKERMHRDRYTRAKKRGDTAGLSDYLWKNGKIDVNSSAISKHMDTPKKPAKRVRKAPPKRVEALSKEDAEALRKIHNSVCADQPSGTLTGLSHALKSHGRFEQIDQEMSWPDGTATIITRWDTALIPGCIAEGSKLDRGIKRRLHEHLLLELAVRKGISVEEMADRIPCPANKDADAHRTATTKALAASLGNLFPPLLYEHRKDLYPGDKGSWISRETKNSSVRTKVEAKFEKDGGYGVFQQDTKKPLTDTSRDSLSKEQVLALLSAHHGPGPAAGAESSMANAEVQ</sequence>
<accession>A0AA38HGI9</accession>
<feature type="compositionally biased region" description="Low complexity" evidence="1">
    <location>
        <begin position="474"/>
        <end position="484"/>
    </location>
</feature>
<dbReference type="GeneID" id="77729791"/>
<feature type="region of interest" description="Disordered" evidence="1">
    <location>
        <begin position="473"/>
        <end position="494"/>
    </location>
</feature>
<evidence type="ECO:0000256" key="1">
    <source>
        <dbReference type="SAM" id="MobiDB-lite"/>
    </source>
</evidence>